<feature type="chain" id="PRO_5007596371" description="Transmembrane protein" evidence="1">
    <location>
        <begin position="31"/>
        <end position="146"/>
    </location>
</feature>
<keyword evidence="1" id="KW-0732">Signal</keyword>
<evidence type="ECO:0000313" key="2">
    <source>
        <dbReference type="EMBL" id="KZB02418.1"/>
    </source>
</evidence>
<sequence length="146" mass="15780">MPSFRFRDAYGTVAALAAALLLLAPAAAGAACLICDEVVELDGVRAKCFRQDYEKFLSTARSAETSNAEVDLSACAGDDGRERRGLDRMPGLLPAGSESSARNQHELRSVYIFDEASLICLKRLLDGHEGTIDPSVRFDLVENCKP</sequence>
<dbReference type="RefSeq" id="WP_062940596.1">
    <property type="nucleotide sequence ID" value="NZ_CP171846.1"/>
</dbReference>
<feature type="signal peptide" evidence="1">
    <location>
        <begin position="1"/>
        <end position="30"/>
    </location>
</feature>
<accession>A0A154IQQ9</accession>
<proteinExistence type="predicted"/>
<gene>
    <name evidence="2" type="ORF">A4A59_10720</name>
</gene>
<comment type="caution">
    <text evidence="2">The sequence shown here is derived from an EMBL/GenBank/DDBJ whole genome shotgun (WGS) entry which is preliminary data.</text>
</comment>
<evidence type="ECO:0000256" key="1">
    <source>
        <dbReference type="SAM" id="SignalP"/>
    </source>
</evidence>
<dbReference type="AlphaFoldDB" id="A0A154IQQ9"/>
<name>A0A154IQQ9_RHILE</name>
<organism evidence="2">
    <name type="scientific">Rhizobium leguminosarum</name>
    <dbReference type="NCBI Taxonomy" id="384"/>
    <lineage>
        <taxon>Bacteria</taxon>
        <taxon>Pseudomonadati</taxon>
        <taxon>Pseudomonadota</taxon>
        <taxon>Alphaproteobacteria</taxon>
        <taxon>Hyphomicrobiales</taxon>
        <taxon>Rhizobiaceae</taxon>
        <taxon>Rhizobium/Agrobacterium group</taxon>
        <taxon>Rhizobium</taxon>
    </lineage>
</organism>
<protein>
    <recommendedName>
        <fullName evidence="3">Transmembrane protein</fullName>
    </recommendedName>
</protein>
<dbReference type="PROSITE" id="PS51257">
    <property type="entry name" value="PROKAR_LIPOPROTEIN"/>
    <property type="match status" value="1"/>
</dbReference>
<dbReference type="EMBL" id="LVYU01000057">
    <property type="protein sequence ID" value="KZB02418.1"/>
    <property type="molecule type" value="Genomic_DNA"/>
</dbReference>
<evidence type="ECO:0008006" key="3">
    <source>
        <dbReference type="Google" id="ProtNLM"/>
    </source>
</evidence>
<reference evidence="2" key="1">
    <citation type="submission" date="2016-03" db="EMBL/GenBank/DDBJ databases">
        <title>Microsymbionts genomes from the relict species Vavilovia formosa.</title>
        <authorList>
            <person name="Chirak E."/>
            <person name="Kimeklis A."/>
            <person name="Kopat V."/>
            <person name="Andronov E."/>
        </authorList>
    </citation>
    <scope>NUCLEOTIDE SEQUENCE [LARGE SCALE GENOMIC DNA]</scope>
    <source>
        <strain evidence="2">Vaf12</strain>
    </source>
</reference>